<dbReference type="EnsemblMetazoa" id="PHUM128400-RA">
    <property type="protein sequence ID" value="PHUM128400-PA"/>
    <property type="gene ID" value="PHUM128400"/>
</dbReference>
<evidence type="ECO:0000256" key="1">
    <source>
        <dbReference type="ARBA" id="ARBA00022614"/>
    </source>
</evidence>
<dbReference type="SMART" id="SM00365">
    <property type="entry name" value="LRR_SD22"/>
    <property type="match status" value="4"/>
</dbReference>
<dbReference type="eggNOG" id="KOG0531">
    <property type="taxonomic scope" value="Eukaryota"/>
</dbReference>
<dbReference type="Gene3D" id="3.80.10.10">
    <property type="entry name" value="Ribonuclease Inhibitor"/>
    <property type="match status" value="2"/>
</dbReference>
<evidence type="ECO:0000313" key="7">
    <source>
        <dbReference type="Proteomes" id="UP000009046"/>
    </source>
</evidence>
<dbReference type="Pfam" id="PF14580">
    <property type="entry name" value="LRR_9"/>
    <property type="match status" value="1"/>
</dbReference>
<sequence>MSAPYQDLDFFTTIDENDLQNLSGKSVCLANDDDDDDKNINDFWDKDPSPPTNDEYDEEVFKNGGDKEEVEEEEEEEEIKVESTESESDKKQYTNFPKCGLKILHKEEDNSSDRFSTALWSGRDESTSRSVNSWNVSTAGPVPWDDSQKPIERLLNYADLTLTKEEENGLLTDRIVAACSSYLTDSPGNKCRVVAKVSLTNKNLNDIRVLSYHRFLQYVDLSWNNLTDLTPLGCIPYLMYLDVSHNLMEEVLRFRPPLNLTYVNYSYNQVWQIDNLSDFWSLTYLDLSHNKISKIQGLHNLKYLRYLDLSHNKIERFENLNNLRITDLNLEYNLLSRFETEMDLGIHTMPYLTNLYLNNNLIKDLKFLKNVHSLKKLELQGNDITDLLQLTNMKKLKNLRQLDLSNNDVSKQKPYRNLILSFLRELKFLDQTEVNISERVAACKHHKYDLQLEAARNNARMLLLEQLNDVTMDMDVLPYDQGPYPFVILVGPSASSKKSIISSLAEKYPEKIYIGKLHTTRKILDGEKHLLKHVNRENFNCMIQSGKFLSVYENLGHFYGFSKSELGNAVAERKLCLTCMDMVSALTIYGYGIRPFLVLVIPESKEEHVKRLKLTYGPVISRIGAAYMAQRQLVHNHENNIKRVENVLDELIRKMFDKIYGEKSEPYNVVDDDYDGHDDKIMEKNDNQVLEKIFHADKEGISTETLSGNSSIFGCNAPGKNQNSFTCSPSRCGFQKCMGRNNNNNNEKENSEESQSHVTSENYVGEMSTSSYSADLQVPIKVEIGSSDLSTYGEEDPFADLSMPFVNWSEVNLTGLQLEEAAEILCEQYIENVMSTRDVYENLHLDNPGLFSLCVFTNDIENSIKSITKLLKEIWRTTGERQPVMVPQKLDQLKEILQNDFLSSGDGSSKLFNFMVPSSSPATICREMKTKGFGDSFNDF</sequence>
<dbReference type="PANTHER" id="PTHR46652:SF3">
    <property type="entry name" value="LEUCINE-RICH REPEAT-CONTAINING PROTEIN 9"/>
    <property type="match status" value="1"/>
</dbReference>
<dbReference type="InterPro" id="IPR008145">
    <property type="entry name" value="GK/Ca_channel_bsu"/>
</dbReference>
<dbReference type="VEuPathDB" id="VectorBase:PHUM128400"/>
<dbReference type="Pfam" id="PF12799">
    <property type="entry name" value="LRR_4"/>
    <property type="match status" value="1"/>
</dbReference>
<dbReference type="Gene3D" id="3.40.50.300">
    <property type="entry name" value="P-loop containing nucleotide triphosphate hydrolases"/>
    <property type="match status" value="1"/>
</dbReference>
<dbReference type="PROSITE" id="PS51450">
    <property type="entry name" value="LRR"/>
    <property type="match status" value="6"/>
</dbReference>
<dbReference type="SUPFAM" id="SSF52058">
    <property type="entry name" value="L domain-like"/>
    <property type="match status" value="1"/>
</dbReference>
<dbReference type="CTD" id="8233960"/>
<protein>
    <submittedName>
        <fullName evidence="5">Protein phosphatases pp1 regulatory subunit, putative</fullName>
    </submittedName>
</protein>
<dbReference type="SUPFAM" id="SSF52540">
    <property type="entry name" value="P-loop containing nucleoside triphosphate hydrolases"/>
    <property type="match status" value="1"/>
</dbReference>
<name>E0VE51_PEDHC</name>
<evidence type="ECO:0000313" key="5">
    <source>
        <dbReference type="EMBL" id="EEB11657.1"/>
    </source>
</evidence>
<dbReference type="AlphaFoldDB" id="E0VE51"/>
<dbReference type="InterPro" id="IPR032675">
    <property type="entry name" value="LRR_dom_sf"/>
</dbReference>
<dbReference type="InterPro" id="IPR001611">
    <property type="entry name" value="Leu-rich_rpt"/>
</dbReference>
<dbReference type="Pfam" id="PF13516">
    <property type="entry name" value="LRR_6"/>
    <property type="match status" value="1"/>
</dbReference>
<reference evidence="5" key="1">
    <citation type="submission" date="2007-04" db="EMBL/GenBank/DDBJ databases">
        <title>Annotation of Pediculus humanus corporis strain USDA.</title>
        <authorList>
            <person name="Kirkness E."/>
            <person name="Hannick L."/>
            <person name="Hass B."/>
            <person name="Bruggner R."/>
            <person name="Lawson D."/>
            <person name="Bidwell S."/>
            <person name="Joardar V."/>
            <person name="Caler E."/>
            <person name="Walenz B."/>
            <person name="Inman J."/>
            <person name="Schobel S."/>
            <person name="Galinsky K."/>
            <person name="Amedeo P."/>
            <person name="Strausberg R."/>
        </authorList>
    </citation>
    <scope>NUCLEOTIDE SEQUENCE</scope>
    <source>
        <strain evidence="5">USDA</strain>
    </source>
</reference>
<dbReference type="PROSITE" id="PS50052">
    <property type="entry name" value="GUANYLATE_KINASE_2"/>
    <property type="match status" value="1"/>
</dbReference>
<dbReference type="RefSeq" id="XP_002424395.1">
    <property type="nucleotide sequence ID" value="XM_002424350.1"/>
</dbReference>
<proteinExistence type="predicted"/>
<keyword evidence="7" id="KW-1185">Reference proteome</keyword>
<feature type="region of interest" description="Disordered" evidence="3">
    <location>
        <begin position="30"/>
        <end position="92"/>
    </location>
</feature>
<keyword evidence="2" id="KW-0677">Repeat</keyword>
<gene>
    <name evidence="6" type="primary">8233960</name>
    <name evidence="5" type="ORF">Phum_PHUM128400</name>
</gene>
<evidence type="ECO:0000256" key="3">
    <source>
        <dbReference type="SAM" id="MobiDB-lite"/>
    </source>
</evidence>
<dbReference type="HOGENOM" id="CLU_312242_0_0_1"/>
<keyword evidence="1" id="KW-0433">Leucine-rich repeat</keyword>
<dbReference type="InterPro" id="IPR025875">
    <property type="entry name" value="Leu-rich_rpt_4"/>
</dbReference>
<dbReference type="InterPro" id="IPR008144">
    <property type="entry name" value="Guanylate_kin-like_dom"/>
</dbReference>
<dbReference type="EMBL" id="AAZO01001499">
    <property type="status" value="NOT_ANNOTATED_CDS"/>
    <property type="molecule type" value="Genomic_DNA"/>
</dbReference>
<evidence type="ECO:0000313" key="6">
    <source>
        <dbReference type="EnsemblMetazoa" id="PHUM128400-PA"/>
    </source>
</evidence>
<evidence type="ECO:0000259" key="4">
    <source>
        <dbReference type="PROSITE" id="PS50052"/>
    </source>
</evidence>
<dbReference type="OrthoDB" id="6334211at2759"/>
<reference evidence="6" key="3">
    <citation type="submission" date="2021-02" db="UniProtKB">
        <authorList>
            <consortium name="EnsemblMetazoa"/>
        </authorList>
    </citation>
    <scope>IDENTIFICATION</scope>
    <source>
        <strain evidence="6">USDA</strain>
    </source>
</reference>
<accession>E0VE51</accession>
<dbReference type="GeneID" id="8233960"/>
<reference evidence="5" key="2">
    <citation type="submission" date="2007-04" db="EMBL/GenBank/DDBJ databases">
        <title>The genome of the human body louse.</title>
        <authorList>
            <consortium name="The Human Body Louse Genome Consortium"/>
            <person name="Kirkness E."/>
            <person name="Walenz B."/>
            <person name="Hass B."/>
            <person name="Bruggner R."/>
            <person name="Strausberg R."/>
        </authorList>
    </citation>
    <scope>NUCLEOTIDE SEQUENCE</scope>
    <source>
        <strain evidence="5">USDA</strain>
    </source>
</reference>
<dbReference type="Pfam" id="PF00625">
    <property type="entry name" value="Guanylate_kin"/>
    <property type="match status" value="1"/>
</dbReference>
<feature type="compositionally biased region" description="Acidic residues" evidence="3">
    <location>
        <begin position="68"/>
        <end position="79"/>
    </location>
</feature>
<dbReference type="InterPro" id="IPR027417">
    <property type="entry name" value="P-loop_NTPase"/>
</dbReference>
<organism>
    <name type="scientific">Pediculus humanus subsp. corporis</name>
    <name type="common">Body louse</name>
    <dbReference type="NCBI Taxonomy" id="121224"/>
    <lineage>
        <taxon>Eukaryota</taxon>
        <taxon>Metazoa</taxon>
        <taxon>Ecdysozoa</taxon>
        <taxon>Arthropoda</taxon>
        <taxon>Hexapoda</taxon>
        <taxon>Insecta</taxon>
        <taxon>Pterygota</taxon>
        <taxon>Neoptera</taxon>
        <taxon>Paraneoptera</taxon>
        <taxon>Psocodea</taxon>
        <taxon>Troctomorpha</taxon>
        <taxon>Phthiraptera</taxon>
        <taxon>Anoplura</taxon>
        <taxon>Pediculidae</taxon>
        <taxon>Pediculus</taxon>
    </lineage>
</organism>
<dbReference type="InterPro" id="IPR050836">
    <property type="entry name" value="SDS22/Internalin_LRR"/>
</dbReference>
<dbReference type="Proteomes" id="UP000009046">
    <property type="component" value="Unassembled WGS sequence"/>
</dbReference>
<dbReference type="KEGG" id="phu:Phum_PHUM128400"/>
<dbReference type="InParanoid" id="E0VE51"/>
<dbReference type="STRING" id="121224.E0VE51"/>
<dbReference type="PRINTS" id="PR00019">
    <property type="entry name" value="LEURICHRPT"/>
</dbReference>
<feature type="compositionally biased region" description="Basic and acidic residues" evidence="3">
    <location>
        <begin position="38"/>
        <end position="48"/>
    </location>
</feature>
<feature type="compositionally biased region" description="Basic and acidic residues" evidence="3">
    <location>
        <begin position="80"/>
        <end position="92"/>
    </location>
</feature>
<feature type="domain" description="Guanylate kinase-like" evidence="4">
    <location>
        <begin position="484"/>
        <end position="682"/>
    </location>
</feature>
<dbReference type="EMBL" id="DS235088">
    <property type="protein sequence ID" value="EEB11657.1"/>
    <property type="molecule type" value="Genomic_DNA"/>
</dbReference>
<evidence type="ECO:0000256" key="2">
    <source>
        <dbReference type="ARBA" id="ARBA00022737"/>
    </source>
</evidence>
<dbReference type="PANTHER" id="PTHR46652">
    <property type="entry name" value="LEUCINE-RICH REPEAT AND IQ DOMAIN-CONTAINING PROTEIN 1-RELATED"/>
    <property type="match status" value="1"/>
</dbReference>